<dbReference type="InterPro" id="IPR051056">
    <property type="entry name" value="Glycosyl_Hydrolase_73"/>
</dbReference>
<evidence type="ECO:0000256" key="1">
    <source>
        <dbReference type="ARBA" id="ARBA00010266"/>
    </source>
</evidence>
<dbReference type="Pfam" id="PF01832">
    <property type="entry name" value="Glucosaminidase"/>
    <property type="match status" value="1"/>
</dbReference>
<evidence type="ECO:0000313" key="6">
    <source>
        <dbReference type="Proteomes" id="UP000033558"/>
    </source>
</evidence>
<dbReference type="Gene3D" id="1.10.530.10">
    <property type="match status" value="1"/>
</dbReference>
<keyword evidence="6" id="KW-1185">Reference proteome</keyword>
<comment type="similarity">
    <text evidence="1">Belongs to the glycosyl hydrolase 73 family.</text>
</comment>
<evidence type="ECO:0000259" key="4">
    <source>
        <dbReference type="SMART" id="SM00047"/>
    </source>
</evidence>
<dbReference type="EMBL" id="JXJQ01000006">
    <property type="protein sequence ID" value="KJY62321.1"/>
    <property type="molecule type" value="Genomic_DNA"/>
</dbReference>
<dbReference type="PANTHER" id="PTHR33308:SF9">
    <property type="entry name" value="PEPTIDOGLYCAN HYDROLASE FLGJ"/>
    <property type="match status" value="1"/>
</dbReference>
<reference evidence="5 6" key="1">
    <citation type="submission" date="2015-01" db="EMBL/GenBank/DDBJ databases">
        <title>Comparative genomics of the lactic acid bacteria isolated from the honey bee gut.</title>
        <authorList>
            <person name="Ellegaard K.M."/>
            <person name="Tamarit D."/>
            <person name="Javelind E."/>
            <person name="Olofsson T."/>
            <person name="Andersson S.G."/>
            <person name="Vasquez A."/>
        </authorList>
    </citation>
    <scope>NUCLEOTIDE SEQUENCE [LARGE SCALE GENOMIC DNA]</scope>
    <source>
        <strain evidence="5 6">Bin4</strain>
    </source>
</reference>
<dbReference type="PATRIC" id="fig|1218492.5.peg.646"/>
<dbReference type="SMART" id="SM00047">
    <property type="entry name" value="LYZ2"/>
    <property type="match status" value="1"/>
</dbReference>
<dbReference type="Proteomes" id="UP000033558">
    <property type="component" value="Unassembled WGS sequence"/>
</dbReference>
<gene>
    <name evidence="5" type="ORF">JG30_05220</name>
</gene>
<dbReference type="Gene3D" id="4.10.80.30">
    <property type="entry name" value="DNA polymerase, domain 6"/>
    <property type="match status" value="1"/>
</dbReference>
<evidence type="ECO:0000256" key="3">
    <source>
        <dbReference type="SAM" id="MobiDB-lite"/>
    </source>
</evidence>
<feature type="domain" description="Mannosyl-glycoprotein endo-beta-N-acetylglucosamidase-like" evidence="4">
    <location>
        <begin position="80"/>
        <end position="238"/>
    </location>
</feature>
<name>A0A0F4LXM6_9LACO</name>
<comment type="caution">
    <text evidence="5">The sequence shown here is derived from an EMBL/GenBank/DDBJ whole genome shotgun (WGS) entry which is preliminary data.</text>
</comment>
<dbReference type="HOGENOM" id="CLU_642197_0_0_9"/>
<protein>
    <submittedName>
        <fullName evidence="5">Family 4 N-acetylmuramoyl-L-alanine amidase</fullName>
    </submittedName>
</protein>
<dbReference type="GO" id="GO:0004040">
    <property type="term" value="F:amidase activity"/>
    <property type="evidence" value="ECO:0007669"/>
    <property type="project" value="InterPro"/>
</dbReference>
<dbReference type="AlphaFoldDB" id="A0A0F4LXM6"/>
<proteinExistence type="inferred from homology"/>
<feature type="compositionally biased region" description="Polar residues" evidence="3">
    <location>
        <begin position="387"/>
        <end position="411"/>
    </location>
</feature>
<accession>A0A0F4LXM6</accession>
<sequence>MGIDKLANKKTTLTQNDSLFHNEVSIPLRHPKNLGKWGTLSASLLICGAALTSQAQPVMAAEADAPTNSIVVQTGTSTDDLIVSQGYGDQDFLNYLGSSAQKLAEKNNLYASVMVAQALLESGWGTSSLAQAPNFNLFGVKGTFQGAAVNLSTQEDDGSGSLYTIQSNFRKYPSYRESLEDYVRLLRSNGRLYANVWRSNAATYQDATKALTGRYATDTSYNEKLDALIEKYNLTRFDEATPDNGTATINVNAATTADPTAATVQPLASVKQVKKDAYQTKTAPVIVQNDYNRHDSAAAALDDTTPTVSDMPIIDNDVAQLIHQQQQFLELMNTQNHSKVSNGSIYAVQEAPKVHVNTRPETSQPSDSQSTGTQTQPSTPSETNTSAQTISSDNPATDAEQTTSGLYQRTSAAPGIQVEHSDIASTD</sequence>
<dbReference type="STRING" id="1218492.JG30_05220"/>
<feature type="region of interest" description="Disordered" evidence="3">
    <location>
        <begin position="356"/>
        <end position="427"/>
    </location>
</feature>
<dbReference type="PANTHER" id="PTHR33308">
    <property type="entry name" value="PEPTIDOGLYCAN HYDROLASE FLGJ"/>
    <property type="match status" value="1"/>
</dbReference>
<evidence type="ECO:0000313" key="5">
    <source>
        <dbReference type="EMBL" id="KJY62321.1"/>
    </source>
</evidence>
<dbReference type="InterPro" id="IPR002901">
    <property type="entry name" value="MGlyc_endo_b_GlcNAc-like_dom"/>
</dbReference>
<evidence type="ECO:0000256" key="2">
    <source>
        <dbReference type="ARBA" id="ARBA00022801"/>
    </source>
</evidence>
<feature type="compositionally biased region" description="Low complexity" evidence="3">
    <location>
        <begin position="362"/>
        <end position="386"/>
    </location>
</feature>
<organism evidence="5 6">
    <name type="scientific">Bombilactobacillus mellifer</name>
    <dbReference type="NCBI Taxonomy" id="1218492"/>
    <lineage>
        <taxon>Bacteria</taxon>
        <taxon>Bacillati</taxon>
        <taxon>Bacillota</taxon>
        <taxon>Bacilli</taxon>
        <taxon>Lactobacillales</taxon>
        <taxon>Lactobacillaceae</taxon>
        <taxon>Bombilactobacillus</taxon>
    </lineage>
</organism>
<dbReference type="PRINTS" id="PR01002">
    <property type="entry name" value="FLGFLGJ"/>
</dbReference>
<keyword evidence="2" id="KW-0378">Hydrolase</keyword>